<evidence type="ECO:0000259" key="9">
    <source>
        <dbReference type="Pfam" id="PF00204"/>
    </source>
</evidence>
<evidence type="ECO:0000256" key="4">
    <source>
        <dbReference type="ARBA" id="ARBA00022741"/>
    </source>
</evidence>
<dbReference type="GO" id="GO:0003918">
    <property type="term" value="F:DNA topoisomerase type II (double strand cut, ATP-hydrolyzing) activity"/>
    <property type="evidence" value="ECO:0007669"/>
    <property type="project" value="UniProtKB-EC"/>
</dbReference>
<evidence type="ECO:0000256" key="6">
    <source>
        <dbReference type="ARBA" id="ARBA00023029"/>
    </source>
</evidence>
<dbReference type="InterPro" id="IPR013506">
    <property type="entry name" value="Topo_IIA_bsu_dom2"/>
</dbReference>
<keyword evidence="4" id="KW-0547">Nucleotide-binding</keyword>
<dbReference type="InterPro" id="IPR014721">
    <property type="entry name" value="Ribsml_uS5_D2-typ_fold_subgr"/>
</dbReference>
<reference evidence="10 11" key="1">
    <citation type="submission" date="2018-04" db="EMBL/GenBank/DDBJ databases">
        <title>Chitinophaga fuyangensis sp. nov., isolated from soil in a chemical factory.</title>
        <authorList>
            <person name="Chen K."/>
        </authorList>
    </citation>
    <scope>NUCLEOTIDE SEQUENCE [LARGE SCALE GENOMIC DNA]</scope>
    <source>
        <strain evidence="10 11">LY-1</strain>
    </source>
</reference>
<gene>
    <name evidence="10" type="ORF">DCC81_19505</name>
</gene>
<dbReference type="PANTHER" id="PTHR45866:SF1">
    <property type="entry name" value="DNA GYRASE SUBUNIT B, MITOCHONDRIAL"/>
    <property type="match status" value="1"/>
</dbReference>
<protein>
    <recommendedName>
        <fullName evidence="3">DNA topoisomerase (ATP-hydrolyzing)</fullName>
        <ecNumber evidence="3">5.6.2.2</ecNumber>
    </recommendedName>
</protein>
<evidence type="ECO:0000256" key="7">
    <source>
        <dbReference type="ARBA" id="ARBA00023125"/>
    </source>
</evidence>
<evidence type="ECO:0000256" key="1">
    <source>
        <dbReference type="ARBA" id="ARBA00000185"/>
    </source>
</evidence>
<dbReference type="InterPro" id="IPR020568">
    <property type="entry name" value="Ribosomal_Su5_D2-typ_SF"/>
</dbReference>
<keyword evidence="11" id="KW-1185">Reference proteome</keyword>
<keyword evidence="7" id="KW-0238">DNA-binding</keyword>
<feature type="domain" description="DNA topoisomerase type IIA subunit B" evidence="9">
    <location>
        <begin position="204"/>
        <end position="345"/>
    </location>
</feature>
<dbReference type="Proteomes" id="UP000244450">
    <property type="component" value="Unassembled WGS sequence"/>
</dbReference>
<evidence type="ECO:0000313" key="10">
    <source>
        <dbReference type="EMBL" id="PUZ22623.1"/>
    </source>
</evidence>
<dbReference type="PANTHER" id="PTHR45866">
    <property type="entry name" value="DNA GYRASE/TOPOISOMERASE SUBUNIT B"/>
    <property type="match status" value="1"/>
</dbReference>
<dbReference type="OrthoDB" id="629252at2"/>
<evidence type="ECO:0000256" key="2">
    <source>
        <dbReference type="ARBA" id="ARBA00010708"/>
    </source>
</evidence>
<accession>A0A2T7BC12</accession>
<sequence length="347" mass="38993">MVLNLQAHIDAARQRPSQLLGSLNHNGVVNIIKFVMNDLPPADIPQLKATFEFFPENRVRVQFENIHLGRLSALLHPQADADTQQYNLALVSLAAYTKDLKILVNYPQATGAFLGGEGKLEISTSNTVELPANSSLLEFTIDPAIFGPLEVSYAFVNIFLKQFAYLYPGIHITSVEKRGALQQRIFYYPQGVSEQLHETFAALGQSVVSMDLHTEIDENHYQVSIAYPVRVPKNLPSIRTYANSETTFEGGSLQTGVMKGFRMAIKEIAGRQPGKLKAGRKRIEPYIQTIAAIRGPNLSYDNAFKTSLDMKEVKKKIRHYVFMQTLAWYEAHPEELVALVDWLKTKQ</sequence>
<comment type="similarity">
    <text evidence="2">Belongs to the type II topoisomerase GyrB family.</text>
</comment>
<dbReference type="EMBL" id="QCYK01000003">
    <property type="protein sequence ID" value="PUZ22623.1"/>
    <property type="molecule type" value="Genomic_DNA"/>
</dbReference>
<dbReference type="EC" id="5.6.2.2" evidence="3"/>
<dbReference type="RefSeq" id="WP_108688369.1">
    <property type="nucleotide sequence ID" value="NZ_QCYK01000003.1"/>
</dbReference>
<keyword evidence="6" id="KW-0799">Topoisomerase</keyword>
<comment type="caution">
    <text evidence="10">The sequence shown here is derived from an EMBL/GenBank/DDBJ whole genome shotgun (WGS) entry which is preliminary data.</text>
</comment>
<dbReference type="GO" id="GO:0005524">
    <property type="term" value="F:ATP binding"/>
    <property type="evidence" value="ECO:0007669"/>
    <property type="project" value="UniProtKB-KW"/>
</dbReference>
<evidence type="ECO:0000313" key="11">
    <source>
        <dbReference type="Proteomes" id="UP000244450"/>
    </source>
</evidence>
<dbReference type="AlphaFoldDB" id="A0A2T7BC12"/>
<dbReference type="GO" id="GO:0006265">
    <property type="term" value="P:DNA topological change"/>
    <property type="evidence" value="ECO:0007669"/>
    <property type="project" value="InterPro"/>
</dbReference>
<comment type="catalytic activity">
    <reaction evidence="1">
        <text>ATP-dependent breakage, passage and rejoining of double-stranded DNA.</text>
        <dbReference type="EC" id="5.6.2.2"/>
    </reaction>
</comment>
<evidence type="ECO:0000256" key="8">
    <source>
        <dbReference type="ARBA" id="ARBA00023235"/>
    </source>
</evidence>
<proteinExistence type="inferred from homology"/>
<dbReference type="Pfam" id="PF00204">
    <property type="entry name" value="DNA_gyraseB"/>
    <property type="match status" value="1"/>
</dbReference>
<evidence type="ECO:0000256" key="3">
    <source>
        <dbReference type="ARBA" id="ARBA00012895"/>
    </source>
</evidence>
<organism evidence="10 11">
    <name type="scientific">Chitinophaga parva</name>
    <dbReference type="NCBI Taxonomy" id="2169414"/>
    <lineage>
        <taxon>Bacteria</taxon>
        <taxon>Pseudomonadati</taxon>
        <taxon>Bacteroidota</taxon>
        <taxon>Chitinophagia</taxon>
        <taxon>Chitinophagales</taxon>
        <taxon>Chitinophagaceae</taxon>
        <taxon>Chitinophaga</taxon>
    </lineage>
</organism>
<dbReference type="GO" id="GO:0003677">
    <property type="term" value="F:DNA binding"/>
    <property type="evidence" value="ECO:0007669"/>
    <property type="project" value="UniProtKB-KW"/>
</dbReference>
<keyword evidence="5" id="KW-0067">ATP-binding</keyword>
<name>A0A2T7BC12_9BACT</name>
<evidence type="ECO:0000256" key="5">
    <source>
        <dbReference type="ARBA" id="ARBA00022840"/>
    </source>
</evidence>
<keyword evidence="8" id="KW-0413">Isomerase</keyword>
<dbReference type="Gene3D" id="3.30.230.10">
    <property type="match status" value="1"/>
</dbReference>
<dbReference type="SUPFAM" id="SSF54211">
    <property type="entry name" value="Ribosomal protein S5 domain 2-like"/>
    <property type="match status" value="1"/>
</dbReference>